<comment type="similarity">
    <text evidence="2">Belongs to the synaptobrevin family.</text>
</comment>
<evidence type="ECO:0000256" key="1">
    <source>
        <dbReference type="ARBA" id="ARBA00004370"/>
    </source>
</evidence>
<dbReference type="InterPro" id="IPR044783">
    <property type="entry name" value="PHYL"/>
</dbReference>
<dbReference type="OrthoDB" id="1918034at2759"/>
<keyword evidence="4" id="KW-0812">Transmembrane</keyword>
<dbReference type="InterPro" id="IPR011012">
    <property type="entry name" value="Longin-like_dom_sf"/>
</dbReference>
<evidence type="ECO:0000256" key="3">
    <source>
        <dbReference type="ARBA" id="ARBA00023136"/>
    </source>
</evidence>
<dbReference type="InterPro" id="IPR010908">
    <property type="entry name" value="Longin_dom"/>
</dbReference>
<protein>
    <submittedName>
        <fullName evidence="7">Phytolongin Phyl2.2</fullName>
    </submittedName>
</protein>
<dbReference type="Gene3D" id="3.30.450.50">
    <property type="entry name" value="Longin domain"/>
    <property type="match status" value="1"/>
</dbReference>
<evidence type="ECO:0000313" key="7">
    <source>
        <dbReference type="RefSeq" id="XP_027110059.1"/>
    </source>
</evidence>
<dbReference type="CDD" id="cd14824">
    <property type="entry name" value="Longin"/>
    <property type="match status" value="1"/>
</dbReference>
<keyword evidence="4" id="KW-1133">Transmembrane helix</keyword>
<proteinExistence type="inferred from homology"/>
<dbReference type="GeneID" id="113729926"/>
<name>A0A6P6W3M4_COFAR</name>
<feature type="transmembrane region" description="Helical" evidence="4">
    <location>
        <begin position="234"/>
        <end position="253"/>
    </location>
</feature>
<evidence type="ECO:0000259" key="5">
    <source>
        <dbReference type="PROSITE" id="PS50859"/>
    </source>
</evidence>
<keyword evidence="6" id="KW-1185">Reference proteome</keyword>
<evidence type="ECO:0000256" key="4">
    <source>
        <dbReference type="SAM" id="Phobius"/>
    </source>
</evidence>
<feature type="domain" description="Longin" evidence="5">
    <location>
        <begin position="8"/>
        <end position="121"/>
    </location>
</feature>
<organism evidence="6 7">
    <name type="scientific">Coffea arabica</name>
    <name type="common">Arabian coffee</name>
    <dbReference type="NCBI Taxonomy" id="13443"/>
    <lineage>
        <taxon>Eukaryota</taxon>
        <taxon>Viridiplantae</taxon>
        <taxon>Streptophyta</taxon>
        <taxon>Embryophyta</taxon>
        <taxon>Tracheophyta</taxon>
        <taxon>Spermatophyta</taxon>
        <taxon>Magnoliopsida</taxon>
        <taxon>eudicotyledons</taxon>
        <taxon>Gunneridae</taxon>
        <taxon>Pentapetalae</taxon>
        <taxon>asterids</taxon>
        <taxon>lamiids</taxon>
        <taxon>Gentianales</taxon>
        <taxon>Rubiaceae</taxon>
        <taxon>Ixoroideae</taxon>
        <taxon>Gardenieae complex</taxon>
        <taxon>Bertiereae - Coffeeae clade</taxon>
        <taxon>Coffeeae</taxon>
        <taxon>Coffea</taxon>
    </lineage>
</organism>
<accession>A0A6P6W3M4</accession>
<evidence type="ECO:0000256" key="2">
    <source>
        <dbReference type="ARBA" id="ARBA00008025"/>
    </source>
</evidence>
<reference evidence="6" key="1">
    <citation type="journal article" date="2025" name="Foods">
        <title>Unveiling the Microbial Signatures of Arabica Coffee Cherries: Insights into Ripeness Specific Diversity, Functional Traits, and Implications for Quality and Safety.</title>
        <authorList>
            <consortium name="RefSeq"/>
            <person name="Tenea G.N."/>
            <person name="Cifuentes V."/>
            <person name="Reyes P."/>
            <person name="Cevallos-Vallejos M."/>
        </authorList>
    </citation>
    <scope>NUCLEOTIDE SEQUENCE [LARGE SCALE GENOMIC DNA]</scope>
</reference>
<dbReference type="Proteomes" id="UP001652660">
    <property type="component" value="Chromosome 2e"/>
</dbReference>
<evidence type="ECO:0000313" key="6">
    <source>
        <dbReference type="Proteomes" id="UP001652660"/>
    </source>
</evidence>
<keyword evidence="3 4" id="KW-0472">Membrane</keyword>
<comment type="subcellular location">
    <subcellularLocation>
        <location evidence="1">Membrane</location>
    </subcellularLocation>
</comment>
<dbReference type="SMART" id="SM01270">
    <property type="entry name" value="Longin"/>
    <property type="match status" value="1"/>
</dbReference>
<sequence length="264" mass="28687">MMISDPNLVYYACVAKGTTILAEFNSKDADLGSLAIKCLEKTPPLHSVFTHTVRNRTYTFFIEDPFAYFAIFDENLENSEGLAFLKSVKDAFNEVAGSSSAKKRLQKLSSHCFQGEFSPVFHHLLTADADMGGIHSPNSGLKLSLGWNGSMDSSRGGPVGRPLLGTAKSLMKKKKKFWLGDCMGGSAANAKDASPDEGAAAGLSREFTVVMHKNGLHSGELGQQKAKVVWKKHVWVVLSMDLIICTILFVVWLCICGGFKCVDA</sequence>
<dbReference type="PROSITE" id="PS50859">
    <property type="entry name" value="LONGIN"/>
    <property type="match status" value="1"/>
</dbReference>
<dbReference type="RefSeq" id="XP_027110059.1">
    <property type="nucleotide sequence ID" value="XM_027254258.2"/>
</dbReference>
<gene>
    <name evidence="7" type="primary">LOC113729926</name>
</gene>
<dbReference type="PANTHER" id="PTHR47461">
    <property type="entry name" value="PHYTOLONGIN PHYL1.2"/>
    <property type="match status" value="1"/>
</dbReference>
<dbReference type="SUPFAM" id="SSF64356">
    <property type="entry name" value="SNARE-like"/>
    <property type="match status" value="1"/>
</dbReference>
<dbReference type="GO" id="GO:0016020">
    <property type="term" value="C:membrane"/>
    <property type="evidence" value="ECO:0007669"/>
    <property type="project" value="UniProtKB-SubCell"/>
</dbReference>
<reference evidence="7" key="2">
    <citation type="submission" date="2025-08" db="UniProtKB">
        <authorList>
            <consortium name="RefSeq"/>
        </authorList>
    </citation>
    <scope>IDENTIFICATION</scope>
    <source>
        <tissue evidence="7">Leaves</tissue>
    </source>
</reference>
<dbReference type="PANTHER" id="PTHR47461:SF3">
    <property type="entry name" value="PHYTOLONGIN PHYL2.2"/>
    <property type="match status" value="1"/>
</dbReference>
<dbReference type="AlphaFoldDB" id="A0A6P6W3M4"/>